<keyword evidence="2" id="KW-1185">Reference proteome</keyword>
<accession>U4LDJ1</accession>
<gene>
    <name evidence="1" type="ORF">PCON_05668</name>
</gene>
<dbReference type="Proteomes" id="UP000018144">
    <property type="component" value="Unassembled WGS sequence"/>
</dbReference>
<reference evidence="1 2" key="1">
    <citation type="journal article" date="2013" name="PLoS Genet.">
        <title>The genome and development-dependent transcriptomes of Pyronema confluens: a window into fungal evolution.</title>
        <authorList>
            <person name="Traeger S."/>
            <person name="Altegoer F."/>
            <person name="Freitag M."/>
            <person name="Gabaldon T."/>
            <person name="Kempken F."/>
            <person name="Kumar A."/>
            <person name="Marcet-Houben M."/>
            <person name="Poggeler S."/>
            <person name="Stajich J.E."/>
            <person name="Nowrousian M."/>
        </authorList>
    </citation>
    <scope>NUCLEOTIDE SEQUENCE [LARGE SCALE GENOMIC DNA]</scope>
    <source>
        <strain evidence="2">CBS 100304</strain>
        <tissue evidence="1">Vegetative mycelium</tissue>
    </source>
</reference>
<sequence length="106" mass="11810">MSPLNEARTIVAYWPILQDINIKFNKELGAIICLKCASSLAVVRLSSPKDSYGTYDNSTNTGNSRRPFLQMCSEYSYTPPVILGKTPQGTPRRLSELDRFTCCVAD</sequence>
<dbReference type="EMBL" id="HF935279">
    <property type="protein sequence ID" value="CCX29597.1"/>
    <property type="molecule type" value="Genomic_DNA"/>
</dbReference>
<proteinExistence type="predicted"/>
<protein>
    <submittedName>
        <fullName evidence="1">Uncharacterized protein</fullName>
    </submittedName>
</protein>
<evidence type="ECO:0000313" key="2">
    <source>
        <dbReference type="Proteomes" id="UP000018144"/>
    </source>
</evidence>
<organism evidence="1 2">
    <name type="scientific">Pyronema omphalodes (strain CBS 100304)</name>
    <name type="common">Pyronema confluens</name>
    <dbReference type="NCBI Taxonomy" id="1076935"/>
    <lineage>
        <taxon>Eukaryota</taxon>
        <taxon>Fungi</taxon>
        <taxon>Dikarya</taxon>
        <taxon>Ascomycota</taxon>
        <taxon>Pezizomycotina</taxon>
        <taxon>Pezizomycetes</taxon>
        <taxon>Pezizales</taxon>
        <taxon>Pyronemataceae</taxon>
        <taxon>Pyronema</taxon>
    </lineage>
</organism>
<dbReference type="AlphaFoldDB" id="U4LDJ1"/>
<evidence type="ECO:0000313" key="1">
    <source>
        <dbReference type="EMBL" id="CCX29597.1"/>
    </source>
</evidence>
<name>U4LDJ1_PYROM</name>